<dbReference type="EMBL" id="AK440911">
    <property type="protein sequence ID" value="BAN64705.1"/>
    <property type="molecule type" value="mRNA"/>
</dbReference>
<name>S6C8A1_BABBO</name>
<dbReference type="AlphaFoldDB" id="S6C8A1"/>
<evidence type="ECO:0000313" key="1">
    <source>
        <dbReference type="EMBL" id="BAN64705.1"/>
    </source>
</evidence>
<reference evidence="1" key="1">
    <citation type="journal article" date="2014" name="BMC Genomics">
        <title>The Babesia bovis gene and promoter model: an update from full-length EST analysis.</title>
        <authorList>
            <person name="Yamagishi J."/>
            <person name="Wakaguri H."/>
            <person name="Yokoyama N."/>
            <person name="Yamashita R."/>
            <person name="Suzuki Y."/>
            <person name="Xuan X."/>
            <person name="Igarashi I."/>
        </authorList>
    </citation>
    <scope>NUCLEOTIDE SEQUENCE</scope>
    <source>
        <strain evidence="1">Texas</strain>
    </source>
</reference>
<sequence>MANHRVCAGIVLRPRPSISYLVYRASNSSPQTSYKPRHSSGHISVQSPLGLNTLHKQVGNPQSIEQITGASFLSTVVLAQVQKVHNVSMPWLKVDSEGTFTLATTLVNITSSGVEYT</sequence>
<proteinExistence type="evidence at transcript level"/>
<protein>
    <submittedName>
        <fullName evidence="1">Uncharacterized protein</fullName>
    </submittedName>
</protein>
<organism evidence="1">
    <name type="scientific">Babesia bovis</name>
    <dbReference type="NCBI Taxonomy" id="5865"/>
    <lineage>
        <taxon>Eukaryota</taxon>
        <taxon>Sar</taxon>
        <taxon>Alveolata</taxon>
        <taxon>Apicomplexa</taxon>
        <taxon>Aconoidasida</taxon>
        <taxon>Piroplasmida</taxon>
        <taxon>Babesiidae</taxon>
        <taxon>Babesia</taxon>
    </lineage>
</organism>
<accession>S6C8A1</accession>